<accession>A0A0B1R2G7</accession>
<evidence type="ECO:0000313" key="2">
    <source>
        <dbReference type="EMBL" id="KHJ66824.1"/>
    </source>
</evidence>
<dbReference type="PANTHER" id="PTHR35462">
    <property type="match status" value="1"/>
</dbReference>
<proteinExistence type="predicted"/>
<dbReference type="Pfam" id="PF10043">
    <property type="entry name" value="DUF2279"/>
    <property type="match status" value="1"/>
</dbReference>
<feature type="chain" id="PRO_5002060513" evidence="1">
    <location>
        <begin position="19"/>
        <end position="106"/>
    </location>
</feature>
<dbReference type="NCBIfam" id="NF008028">
    <property type="entry name" value="PRK10759.1"/>
    <property type="match status" value="1"/>
</dbReference>
<dbReference type="EMBL" id="JTJJ01000067">
    <property type="protein sequence ID" value="KHJ66824.1"/>
    <property type="molecule type" value="Genomic_DNA"/>
</dbReference>
<dbReference type="Proteomes" id="UP000030853">
    <property type="component" value="Unassembled WGS sequence"/>
</dbReference>
<keyword evidence="1" id="KW-0732">Signal</keyword>
<comment type="caution">
    <text evidence="2">The sequence shown here is derived from an EMBL/GenBank/DDBJ whole genome shotgun (WGS) entry which is preliminary data.</text>
</comment>
<sequence>MRALILCVVLSCSGCAHVAQDNWTGRDKAEHFFSSAALAAAGSEISQHQHQGRGQNLRFGFLFSLSFGVGKEWYDSRSAGSGWSWKDLSYDVAGAATGIALWNLSQ</sequence>
<protein>
    <submittedName>
        <fullName evidence="2">Lipoprotein</fullName>
    </submittedName>
</protein>
<organism evidence="2 3">
    <name type="scientific">Pantoea rodasii</name>
    <dbReference type="NCBI Taxonomy" id="1076549"/>
    <lineage>
        <taxon>Bacteria</taxon>
        <taxon>Pseudomonadati</taxon>
        <taxon>Pseudomonadota</taxon>
        <taxon>Gammaproteobacteria</taxon>
        <taxon>Enterobacterales</taxon>
        <taxon>Erwiniaceae</taxon>
        <taxon>Pantoea</taxon>
    </lineage>
</organism>
<keyword evidence="2" id="KW-0449">Lipoprotein</keyword>
<feature type="signal peptide" evidence="1">
    <location>
        <begin position="1"/>
        <end position="18"/>
    </location>
</feature>
<dbReference type="RefSeq" id="WP_039333571.1">
    <property type="nucleotide sequence ID" value="NZ_JTJJ01000067.1"/>
</dbReference>
<dbReference type="InterPro" id="IPR018736">
    <property type="entry name" value="DUF2279_periplasmic_lipo"/>
</dbReference>
<evidence type="ECO:0000313" key="3">
    <source>
        <dbReference type="Proteomes" id="UP000030853"/>
    </source>
</evidence>
<dbReference type="AlphaFoldDB" id="A0A0B1R2G7"/>
<name>A0A0B1R2G7_9GAMM</name>
<evidence type="ECO:0000256" key="1">
    <source>
        <dbReference type="SAM" id="SignalP"/>
    </source>
</evidence>
<dbReference type="PANTHER" id="PTHR35462:SF2">
    <property type="entry name" value="TRANSMEMBRANE PROTEIN"/>
    <property type="match status" value="1"/>
</dbReference>
<reference evidence="2 3" key="1">
    <citation type="submission" date="2014-11" db="EMBL/GenBank/DDBJ databases">
        <title>Genome sequencing of Pantoea rodasii ND03.</title>
        <authorList>
            <person name="Muhamad Yunos N.Y."/>
            <person name="Chan K.-G."/>
        </authorList>
    </citation>
    <scope>NUCLEOTIDE SEQUENCE [LARGE SCALE GENOMIC DNA]</scope>
    <source>
        <strain evidence="2 3">ND03</strain>
    </source>
</reference>
<gene>
    <name evidence="2" type="ORF">QU24_17420</name>
</gene>